<dbReference type="EMBL" id="JABRWJ010000002">
    <property type="protein sequence ID" value="NRF66586.1"/>
    <property type="molecule type" value="Genomic_DNA"/>
</dbReference>
<evidence type="ECO:0000313" key="11">
    <source>
        <dbReference type="Proteomes" id="UP000737171"/>
    </source>
</evidence>
<evidence type="ECO:0000256" key="3">
    <source>
        <dbReference type="ARBA" id="ARBA00022481"/>
    </source>
</evidence>
<dbReference type="Pfam" id="PF07963">
    <property type="entry name" value="N_methyl"/>
    <property type="match status" value="1"/>
</dbReference>
<accession>A0ABX2ECZ4</accession>
<feature type="compositionally biased region" description="Low complexity" evidence="8">
    <location>
        <begin position="163"/>
        <end position="186"/>
    </location>
</feature>
<dbReference type="Proteomes" id="UP000737171">
    <property type="component" value="Unassembled WGS sequence"/>
</dbReference>
<dbReference type="PROSITE" id="PS00409">
    <property type="entry name" value="PROKAR_NTER_METHYL"/>
    <property type="match status" value="1"/>
</dbReference>
<evidence type="ECO:0000256" key="8">
    <source>
        <dbReference type="SAM" id="MobiDB-lite"/>
    </source>
</evidence>
<evidence type="ECO:0000256" key="2">
    <source>
        <dbReference type="ARBA" id="ARBA00022475"/>
    </source>
</evidence>
<comment type="caution">
    <text evidence="10">The sequence shown here is derived from an EMBL/GenBank/DDBJ whole genome shotgun (WGS) entry which is preliminary data.</text>
</comment>
<evidence type="ECO:0000256" key="4">
    <source>
        <dbReference type="ARBA" id="ARBA00022519"/>
    </source>
</evidence>
<protein>
    <submittedName>
        <fullName evidence="10">Prepilin-type N-terminal cleavage/methylation domain-containing protein</fullName>
    </submittedName>
</protein>
<keyword evidence="3" id="KW-0488">Methylation</keyword>
<dbReference type="SUPFAM" id="SSF54523">
    <property type="entry name" value="Pili subunits"/>
    <property type="match status" value="1"/>
</dbReference>
<evidence type="ECO:0000313" key="10">
    <source>
        <dbReference type="EMBL" id="NRF66586.1"/>
    </source>
</evidence>
<evidence type="ECO:0000256" key="5">
    <source>
        <dbReference type="ARBA" id="ARBA00022692"/>
    </source>
</evidence>
<proteinExistence type="predicted"/>
<keyword evidence="2" id="KW-1003">Cell membrane</keyword>
<evidence type="ECO:0000256" key="1">
    <source>
        <dbReference type="ARBA" id="ARBA00004377"/>
    </source>
</evidence>
<evidence type="ECO:0000256" key="9">
    <source>
        <dbReference type="SAM" id="Phobius"/>
    </source>
</evidence>
<dbReference type="InterPro" id="IPR051621">
    <property type="entry name" value="T2SS_protein_J"/>
</dbReference>
<feature type="region of interest" description="Disordered" evidence="8">
    <location>
        <begin position="158"/>
        <end position="186"/>
    </location>
</feature>
<dbReference type="InterPro" id="IPR045584">
    <property type="entry name" value="Pilin-like"/>
</dbReference>
<dbReference type="NCBIfam" id="TIGR02532">
    <property type="entry name" value="IV_pilin_GFxxxE"/>
    <property type="match status" value="1"/>
</dbReference>
<organism evidence="10 11">
    <name type="scientific">Pseudaquabacterium terrae</name>
    <dbReference type="NCBI Taxonomy" id="2732868"/>
    <lineage>
        <taxon>Bacteria</taxon>
        <taxon>Pseudomonadati</taxon>
        <taxon>Pseudomonadota</taxon>
        <taxon>Betaproteobacteria</taxon>
        <taxon>Burkholderiales</taxon>
        <taxon>Sphaerotilaceae</taxon>
        <taxon>Pseudaquabacterium</taxon>
    </lineage>
</organism>
<name>A0ABX2ECZ4_9BURK</name>
<keyword evidence="4" id="KW-0997">Cell inner membrane</keyword>
<keyword evidence="7 9" id="KW-0472">Membrane</keyword>
<reference evidence="10 11" key="1">
    <citation type="submission" date="2020-05" db="EMBL/GenBank/DDBJ databases">
        <title>Aquincola sp. isolate from soil.</title>
        <authorList>
            <person name="Han J."/>
            <person name="Kim D.-U."/>
        </authorList>
    </citation>
    <scope>NUCLEOTIDE SEQUENCE [LARGE SCALE GENOMIC DNA]</scope>
    <source>
        <strain evidence="10 11">S2</strain>
    </source>
</reference>
<keyword evidence="6 9" id="KW-1133">Transmembrane helix</keyword>
<evidence type="ECO:0000256" key="7">
    <source>
        <dbReference type="ARBA" id="ARBA00023136"/>
    </source>
</evidence>
<dbReference type="RefSeq" id="WP_173121707.1">
    <property type="nucleotide sequence ID" value="NZ_JABRWJ010000002.1"/>
</dbReference>
<dbReference type="PANTHER" id="PTHR39583">
    <property type="entry name" value="TYPE II SECRETION SYSTEM PROTEIN J-RELATED"/>
    <property type="match status" value="1"/>
</dbReference>
<dbReference type="PANTHER" id="PTHR39583:SF2">
    <property type="entry name" value="TYPE II SECRETION SYSTEM PROTEIN J"/>
    <property type="match status" value="1"/>
</dbReference>
<dbReference type="InterPro" id="IPR012902">
    <property type="entry name" value="N_methyl_site"/>
</dbReference>
<feature type="transmembrane region" description="Helical" evidence="9">
    <location>
        <begin position="6"/>
        <end position="28"/>
    </location>
</feature>
<gene>
    <name evidence="10" type="ORF">HLB44_06290</name>
</gene>
<keyword evidence="11" id="KW-1185">Reference proteome</keyword>
<evidence type="ECO:0000256" key="6">
    <source>
        <dbReference type="ARBA" id="ARBA00022989"/>
    </source>
</evidence>
<sequence>MPASERGFTLVEVMVALLIMAVIAVIGWRGVDSMARSREIAQAASEQSLKLSAVIGQFEQDLLALQESASVPALSFDGGALRLTRRSDAGLQVVVWALREGRWQRWAGPATTRAAVLQEAWMASQQLQGQEPGQLTLLEGVGSWQVYFYRGGWSNAQSSGDVATPPTTQPSPQQASPQQQPAQQAPKVLLPTGVRIVIELPQGKLTRDIALGPQAA</sequence>
<comment type="subcellular location">
    <subcellularLocation>
        <location evidence="1">Cell inner membrane</location>
        <topology evidence="1">Single-pass membrane protein</topology>
    </subcellularLocation>
</comment>
<keyword evidence="5 9" id="KW-0812">Transmembrane</keyword>